<sequence>MRKRVECGPHPLNVIPIPGDGRRHVGRLEAVLHRQWAAGTIPPQSVRDIIDGFANLPSHLAERLADEVDGIYVGEGSVVDLDHMGHLRGLRTDPDDPHSRPFDRLAGIYRYGVMALGSLPHESISLVLHETGHVLDIADQMMSETREWRDLHKACLPLLENPYWHKRHEWWAEAFALTASDGFEVLDDMLAGDTGLAYDVTRYFEDNYGVMA</sequence>
<organism evidence="1 2">
    <name type="scientific">Nocardiopsis sediminis</name>
    <dbReference type="NCBI Taxonomy" id="1778267"/>
    <lineage>
        <taxon>Bacteria</taxon>
        <taxon>Bacillati</taxon>
        <taxon>Actinomycetota</taxon>
        <taxon>Actinomycetes</taxon>
        <taxon>Streptosporangiales</taxon>
        <taxon>Nocardiopsidaceae</taxon>
        <taxon>Nocardiopsis</taxon>
    </lineage>
</organism>
<dbReference type="SUPFAM" id="SSF55486">
    <property type="entry name" value="Metalloproteases ('zincins'), catalytic domain"/>
    <property type="match status" value="1"/>
</dbReference>
<dbReference type="RefSeq" id="WP_378534483.1">
    <property type="nucleotide sequence ID" value="NZ_JBHSBH010000010.1"/>
</dbReference>
<evidence type="ECO:0000313" key="1">
    <source>
        <dbReference type="EMBL" id="MFC3997485.1"/>
    </source>
</evidence>
<comment type="caution">
    <text evidence="1">The sequence shown here is derived from an EMBL/GenBank/DDBJ whole genome shotgun (WGS) entry which is preliminary data.</text>
</comment>
<accession>A0ABV8FS77</accession>
<dbReference type="Proteomes" id="UP001595847">
    <property type="component" value="Unassembled WGS sequence"/>
</dbReference>
<protein>
    <submittedName>
        <fullName evidence="1">Uncharacterized protein</fullName>
    </submittedName>
</protein>
<dbReference type="EMBL" id="JBHSBH010000010">
    <property type="protein sequence ID" value="MFC3997485.1"/>
    <property type="molecule type" value="Genomic_DNA"/>
</dbReference>
<reference evidence="2" key="1">
    <citation type="journal article" date="2019" name="Int. J. Syst. Evol. Microbiol.">
        <title>The Global Catalogue of Microorganisms (GCM) 10K type strain sequencing project: providing services to taxonomists for standard genome sequencing and annotation.</title>
        <authorList>
            <consortium name="The Broad Institute Genomics Platform"/>
            <consortium name="The Broad Institute Genome Sequencing Center for Infectious Disease"/>
            <person name="Wu L."/>
            <person name="Ma J."/>
        </authorList>
    </citation>
    <scope>NUCLEOTIDE SEQUENCE [LARGE SCALE GENOMIC DNA]</scope>
    <source>
        <strain evidence="2">TBRC 1826</strain>
    </source>
</reference>
<keyword evidence="2" id="KW-1185">Reference proteome</keyword>
<evidence type="ECO:0000313" key="2">
    <source>
        <dbReference type="Proteomes" id="UP001595847"/>
    </source>
</evidence>
<gene>
    <name evidence="1" type="ORF">ACFOVU_16250</name>
</gene>
<proteinExistence type="predicted"/>
<name>A0ABV8FS77_9ACTN</name>